<proteinExistence type="predicted"/>
<dbReference type="CDD" id="cd00093">
    <property type="entry name" value="HTH_XRE"/>
    <property type="match status" value="1"/>
</dbReference>
<dbReference type="SUPFAM" id="SSF47413">
    <property type="entry name" value="lambda repressor-like DNA-binding domains"/>
    <property type="match status" value="1"/>
</dbReference>
<protein>
    <recommendedName>
        <fullName evidence="1">HTH cro/C1-type domain-containing protein</fullName>
    </recommendedName>
</protein>
<dbReference type="GO" id="GO:0003677">
    <property type="term" value="F:DNA binding"/>
    <property type="evidence" value="ECO:0007669"/>
    <property type="project" value="InterPro"/>
</dbReference>
<evidence type="ECO:0000313" key="3">
    <source>
        <dbReference type="Proteomes" id="UP000222862"/>
    </source>
</evidence>
<dbReference type="EMBL" id="NJGI01000004">
    <property type="protein sequence ID" value="PGH20985.1"/>
    <property type="molecule type" value="Genomic_DNA"/>
</dbReference>
<reference evidence="2 3" key="1">
    <citation type="submission" date="2017-06" db="EMBL/GenBank/DDBJ databases">
        <title>Genome sequencing of Fusobacterium nucleatum subsp. polymorphum KCOM 1232 (=ChDC F37).</title>
        <authorList>
            <person name="Kook J.-K."/>
            <person name="Park S.-N."/>
            <person name="Lim Y.K."/>
            <person name="Roh H."/>
        </authorList>
    </citation>
    <scope>NUCLEOTIDE SEQUENCE [LARGE SCALE GENOMIC DNA]</scope>
    <source>
        <strain evidence="3">KCOM 1232 ( ChDC F37)</strain>
    </source>
</reference>
<organism evidence="2 3">
    <name type="scientific">Fusobacterium nucleatum subsp. polymorphum</name>
    <name type="common">Fusobacterium polymorphum</name>
    <dbReference type="NCBI Taxonomy" id="76857"/>
    <lineage>
        <taxon>Bacteria</taxon>
        <taxon>Fusobacteriati</taxon>
        <taxon>Fusobacteriota</taxon>
        <taxon>Fusobacteriia</taxon>
        <taxon>Fusobacteriales</taxon>
        <taxon>Fusobacteriaceae</taxon>
        <taxon>Fusobacterium</taxon>
    </lineage>
</organism>
<comment type="caution">
    <text evidence="2">The sequence shown here is derived from an EMBL/GenBank/DDBJ whole genome shotgun (WGS) entry which is preliminary data.</text>
</comment>
<accession>A0A2B7YI78</accession>
<sequence>MSIGKLIKEYRIIRGLTQEELATRIGKSRIMIYNYENEKSELPELVKKRIIEILDIPNEVIENDEFDEIFQPIEISDFNKNIEFLELLGFNVLFDKNNDVYLYKENNLVLKTSKSNINDLIRFKKIDKIIDNKNFNEPYFFKYLKEYANELCEVKINEKTVDSLKKEYYLEYKNKKIDLTDDFLYSLLFMSLNILDREIKGLIEIIDNDTDKPKNK</sequence>
<dbReference type="Pfam" id="PF12844">
    <property type="entry name" value="HTH_19"/>
    <property type="match status" value="1"/>
</dbReference>
<dbReference type="SMART" id="SM00530">
    <property type="entry name" value="HTH_XRE"/>
    <property type="match status" value="1"/>
</dbReference>
<dbReference type="AlphaFoldDB" id="A0A2B7YI78"/>
<dbReference type="Gene3D" id="1.10.260.40">
    <property type="entry name" value="lambda repressor-like DNA-binding domains"/>
    <property type="match status" value="1"/>
</dbReference>
<name>A0A2B7YI78_FUSNP</name>
<dbReference type="InterPro" id="IPR010982">
    <property type="entry name" value="Lambda_DNA-bd_dom_sf"/>
</dbReference>
<dbReference type="PROSITE" id="PS50943">
    <property type="entry name" value="HTH_CROC1"/>
    <property type="match status" value="1"/>
</dbReference>
<evidence type="ECO:0000313" key="2">
    <source>
        <dbReference type="EMBL" id="PGH20985.1"/>
    </source>
</evidence>
<gene>
    <name evidence="2" type="ORF">RN96_07910</name>
</gene>
<dbReference type="Proteomes" id="UP000222862">
    <property type="component" value="Unassembled WGS sequence"/>
</dbReference>
<feature type="domain" description="HTH cro/C1-type" evidence="1">
    <location>
        <begin position="7"/>
        <end position="60"/>
    </location>
</feature>
<dbReference type="InterPro" id="IPR001387">
    <property type="entry name" value="Cro/C1-type_HTH"/>
</dbReference>
<dbReference type="RefSeq" id="WP_098703028.1">
    <property type="nucleotide sequence ID" value="NZ_NJGI01000004.1"/>
</dbReference>
<evidence type="ECO:0000259" key="1">
    <source>
        <dbReference type="PROSITE" id="PS50943"/>
    </source>
</evidence>